<protein>
    <submittedName>
        <fullName evidence="3">Uncharacterized protein</fullName>
    </submittedName>
</protein>
<feature type="region of interest" description="Disordered" evidence="1">
    <location>
        <begin position="110"/>
        <end position="134"/>
    </location>
</feature>
<evidence type="ECO:0000256" key="1">
    <source>
        <dbReference type="SAM" id="MobiDB-lite"/>
    </source>
</evidence>
<keyword evidence="2" id="KW-0472">Membrane</keyword>
<organism evidence="3 4">
    <name type="scientific">Linum tenue</name>
    <dbReference type="NCBI Taxonomy" id="586396"/>
    <lineage>
        <taxon>Eukaryota</taxon>
        <taxon>Viridiplantae</taxon>
        <taxon>Streptophyta</taxon>
        <taxon>Embryophyta</taxon>
        <taxon>Tracheophyta</taxon>
        <taxon>Spermatophyta</taxon>
        <taxon>Magnoliopsida</taxon>
        <taxon>eudicotyledons</taxon>
        <taxon>Gunneridae</taxon>
        <taxon>Pentapetalae</taxon>
        <taxon>rosids</taxon>
        <taxon>fabids</taxon>
        <taxon>Malpighiales</taxon>
        <taxon>Linaceae</taxon>
        <taxon>Linum</taxon>
    </lineage>
</organism>
<dbReference type="EMBL" id="CAMGYJ010000010">
    <property type="protein sequence ID" value="CAI0552967.1"/>
    <property type="molecule type" value="Genomic_DNA"/>
</dbReference>
<accession>A0AAV0R8Z9</accession>
<evidence type="ECO:0000313" key="3">
    <source>
        <dbReference type="EMBL" id="CAI0552967.1"/>
    </source>
</evidence>
<evidence type="ECO:0000256" key="2">
    <source>
        <dbReference type="SAM" id="Phobius"/>
    </source>
</evidence>
<reference evidence="3" key="1">
    <citation type="submission" date="2022-08" db="EMBL/GenBank/DDBJ databases">
        <authorList>
            <person name="Gutierrez-Valencia J."/>
        </authorList>
    </citation>
    <scope>NUCLEOTIDE SEQUENCE</scope>
</reference>
<gene>
    <name evidence="3" type="ORF">LITE_LOCUS46658</name>
</gene>
<dbReference type="PANTHER" id="PTHR36004">
    <property type="entry name" value="AT-RICH INTERACTIVE DOMAIN PROTEIN"/>
    <property type="match status" value="1"/>
</dbReference>
<keyword evidence="4" id="KW-1185">Reference proteome</keyword>
<keyword evidence="2" id="KW-0812">Transmembrane</keyword>
<dbReference type="Proteomes" id="UP001154282">
    <property type="component" value="Unassembled WGS sequence"/>
</dbReference>
<evidence type="ECO:0000313" key="4">
    <source>
        <dbReference type="Proteomes" id="UP001154282"/>
    </source>
</evidence>
<feature type="region of interest" description="Disordered" evidence="1">
    <location>
        <begin position="198"/>
        <end position="235"/>
    </location>
</feature>
<name>A0AAV0R8Z9_9ROSI</name>
<dbReference type="AlphaFoldDB" id="A0AAV0R8Z9"/>
<comment type="caution">
    <text evidence="3">The sequence shown here is derived from an EMBL/GenBank/DDBJ whole genome shotgun (WGS) entry which is preliminary data.</text>
</comment>
<dbReference type="PANTHER" id="PTHR36004:SF1">
    <property type="entry name" value="AT-RICH INTERACTIVE DOMAIN PROTEIN"/>
    <property type="match status" value="1"/>
</dbReference>
<keyword evidence="2" id="KW-1133">Transmembrane helix</keyword>
<sequence>MFPNQDNKKKSITRRHRPHHCPLKLPSFHSLKIQSRKSAPMSLFVASGGNGAKTLPAGAISVQRHLSSNYFPRRSGVRLPQPLSPRRAHLLHIVSAKGRRGSIKTTEKLGEKRNTNSDQIEFGSSTDGIESSAGLSSGSVADDGFVMPNLPGDEKDFWEGPQWDTLGFAVEYLWALGIVFSLIACGVAVATYNEGATDFKDTPAYKESTQTGDVLEEPGESVFESNPTEEAPSLD</sequence>
<feature type="compositionally biased region" description="Polar residues" evidence="1">
    <location>
        <begin position="116"/>
        <end position="134"/>
    </location>
</feature>
<proteinExistence type="predicted"/>
<feature type="transmembrane region" description="Helical" evidence="2">
    <location>
        <begin position="172"/>
        <end position="192"/>
    </location>
</feature>